<feature type="compositionally biased region" description="Polar residues" evidence="1">
    <location>
        <begin position="25"/>
        <end position="34"/>
    </location>
</feature>
<name>A0AAW0DIC9_9AGAR</name>
<evidence type="ECO:0000313" key="2">
    <source>
        <dbReference type="EMBL" id="KAK7050767.1"/>
    </source>
</evidence>
<feature type="region of interest" description="Disordered" evidence="1">
    <location>
        <begin position="1"/>
        <end position="61"/>
    </location>
</feature>
<protein>
    <submittedName>
        <fullName evidence="2">Uncharacterized protein</fullName>
    </submittedName>
</protein>
<comment type="caution">
    <text evidence="2">The sequence shown here is derived from an EMBL/GenBank/DDBJ whole genome shotgun (WGS) entry which is preliminary data.</text>
</comment>
<evidence type="ECO:0000313" key="3">
    <source>
        <dbReference type="Proteomes" id="UP001362999"/>
    </source>
</evidence>
<dbReference type="Proteomes" id="UP001362999">
    <property type="component" value="Unassembled WGS sequence"/>
</dbReference>
<feature type="compositionally biased region" description="Low complexity" evidence="1">
    <location>
        <begin position="37"/>
        <end position="47"/>
    </location>
</feature>
<dbReference type="EMBL" id="JAWWNJ010000008">
    <property type="protein sequence ID" value="KAK7050767.1"/>
    <property type="molecule type" value="Genomic_DNA"/>
</dbReference>
<gene>
    <name evidence="2" type="ORF">R3P38DRAFT_3256671</name>
</gene>
<evidence type="ECO:0000256" key="1">
    <source>
        <dbReference type="SAM" id="MobiDB-lite"/>
    </source>
</evidence>
<keyword evidence="3" id="KW-1185">Reference proteome</keyword>
<proteinExistence type="predicted"/>
<reference evidence="2 3" key="1">
    <citation type="journal article" date="2024" name="J Genomics">
        <title>Draft genome sequencing and assembly of Favolaschia claudopus CIRM-BRFM 2984 isolated from oak limbs.</title>
        <authorList>
            <person name="Navarro D."/>
            <person name="Drula E."/>
            <person name="Chaduli D."/>
            <person name="Cazenave R."/>
            <person name="Ahrendt S."/>
            <person name="Wang J."/>
            <person name="Lipzen A."/>
            <person name="Daum C."/>
            <person name="Barry K."/>
            <person name="Grigoriev I.V."/>
            <person name="Favel A."/>
            <person name="Rosso M.N."/>
            <person name="Martin F."/>
        </authorList>
    </citation>
    <scope>NUCLEOTIDE SEQUENCE [LARGE SCALE GENOMIC DNA]</scope>
    <source>
        <strain evidence="2 3">CIRM-BRFM 2984</strain>
    </source>
</reference>
<sequence length="695" mass="76424">MTTLGEQSSEGLKLLSSVAECQPRQGDSPSTADNMQPIISSSPIPSIEDTDESTSATVTEPIPDMIGSPLFGIPLAECLIYAPTVRWARVASGPQQNKLAFIVNAEELLIANPDVSVFKATFDVLPLFPPSPTDLFALCQFGFQSMLSQASYKEFEPFGNSSHPALKHLIHDHISPALGAGARTVVVSGDYEGSVGFIAGIRLHREASETKLVAKMVPIANGNYLPESKDFFLVETRFLRRHALDFAFAFRVGDQVRSIQDSRIQGSVTSVDFPGNSIMMATSESRLSISIDEVFRIWNEGDLVRVRWGKDRGVVGYIISVEPENGMLVLYDVKCFYVLNNDRRVHVRSADVDFDESNHRASANQDRIHLTRSTQGGTFDVSRNYTNLTVVVSETGGSKGFKGRVIGDHDSQGRAAMLKVLQNVFGFQRAREEECYHFGILLTIKNSNGQILQDVPIENVVQDGTRVRLIDDIGLPRQDLLPSYAIPKQARSRSVTPCPPDSSDELWPKPLKIPGLEGETNGDWLSLAGLAGKRLDVVISGVAGKAGLAPKVQAMDRRRGYVLLTKDVPRRDPKRRNIVKPTKNDKIFVYGVTISGQRHPMEPKYLRPSRANDNAQSISLSAERVVILGADVEGDQSRLAAYGQTVPGQSHSYEEDVIAVRFIDGGMAFFPLFNICYSKNIRVECSDGVFDASNF</sequence>
<dbReference type="AlphaFoldDB" id="A0AAW0DIC9"/>
<feature type="compositionally biased region" description="Polar residues" evidence="1">
    <location>
        <begin position="1"/>
        <end position="10"/>
    </location>
</feature>
<accession>A0AAW0DIC9</accession>
<organism evidence="2 3">
    <name type="scientific">Favolaschia claudopus</name>
    <dbReference type="NCBI Taxonomy" id="2862362"/>
    <lineage>
        <taxon>Eukaryota</taxon>
        <taxon>Fungi</taxon>
        <taxon>Dikarya</taxon>
        <taxon>Basidiomycota</taxon>
        <taxon>Agaricomycotina</taxon>
        <taxon>Agaricomycetes</taxon>
        <taxon>Agaricomycetidae</taxon>
        <taxon>Agaricales</taxon>
        <taxon>Marasmiineae</taxon>
        <taxon>Mycenaceae</taxon>
        <taxon>Favolaschia</taxon>
    </lineage>
</organism>